<dbReference type="InterPro" id="IPR036388">
    <property type="entry name" value="WH-like_DNA-bd_sf"/>
</dbReference>
<sequence>MKTEAVWTGRKYPNILSDNCKTALPRAEAKSPQGTSKRKRIMKYIQEQDPDIGEVTQIAPGVYWLRQALPFSGLNHINLYMIEDGDGWVIVDTGLGMKAAMDVWERAFDGVMHNRPVTKVVVTHLHPDHSGLAGWLCRRFDAPLYMSRGEYFLCRLMAADTGNPAPQEGIDFYRRAGFNEEQIEHYKAMFGGFGKAISPLPHSYHRLQDGDVLSIGGRDWHIVMGAGHSPEHACLWQKDADVFLSGDQILPHISSNVSVWPTEPDGDPLSEWIAACQKLEHMLNPETLICPAHGIPFRDGLKRLNHLSQKHERALSRVLDHFDTPKLATEAYPMLFRKKITDGNRGMAVGESLAHLNCLWHR</sequence>
<dbReference type="InterPro" id="IPR001279">
    <property type="entry name" value="Metallo-B-lactamas"/>
</dbReference>
<dbReference type="Gene3D" id="1.10.10.10">
    <property type="entry name" value="Winged helix-like DNA-binding domain superfamily/Winged helix DNA-binding domain"/>
    <property type="match status" value="1"/>
</dbReference>
<dbReference type="Gene3D" id="3.60.15.10">
    <property type="entry name" value="Ribonuclease Z/Hydroxyacylglutathione hydrolase-like"/>
    <property type="match status" value="1"/>
</dbReference>
<dbReference type="Pfam" id="PF00753">
    <property type="entry name" value="Lactamase_B"/>
    <property type="match status" value="1"/>
</dbReference>
<evidence type="ECO:0000259" key="1">
    <source>
        <dbReference type="SMART" id="SM00849"/>
    </source>
</evidence>
<protein>
    <submittedName>
        <fullName evidence="2">MBL fold metallo-hydrolase</fullName>
    </submittedName>
</protein>
<name>A0A7C5LTZ4_9PROT</name>
<dbReference type="PANTHER" id="PTHR23131:SF4">
    <property type="entry name" value="METALLO-BETA-LACTAMASE SUPERFAMILY POTEIN"/>
    <property type="match status" value="1"/>
</dbReference>
<reference evidence="2" key="1">
    <citation type="journal article" date="2020" name="mSystems">
        <title>Genome- and Community-Level Interaction Insights into Carbon Utilization and Element Cycling Functions of Hydrothermarchaeota in Hydrothermal Sediment.</title>
        <authorList>
            <person name="Zhou Z."/>
            <person name="Liu Y."/>
            <person name="Xu W."/>
            <person name="Pan J."/>
            <person name="Luo Z.H."/>
            <person name="Li M."/>
        </authorList>
    </citation>
    <scope>NUCLEOTIDE SEQUENCE [LARGE SCALE GENOMIC DNA]</scope>
    <source>
        <strain evidence="2">HyVt-485</strain>
    </source>
</reference>
<dbReference type="SUPFAM" id="SSF56281">
    <property type="entry name" value="Metallo-hydrolase/oxidoreductase"/>
    <property type="match status" value="1"/>
</dbReference>
<comment type="caution">
    <text evidence="2">The sequence shown here is derived from an EMBL/GenBank/DDBJ whole genome shotgun (WGS) entry which is preliminary data.</text>
</comment>
<feature type="non-terminal residue" evidence="2">
    <location>
        <position position="362"/>
    </location>
</feature>
<dbReference type="InterPro" id="IPR048933">
    <property type="entry name" value="B_lactamase-like_C"/>
</dbReference>
<dbReference type="InterPro" id="IPR036866">
    <property type="entry name" value="RibonucZ/Hydroxyglut_hydro"/>
</dbReference>
<dbReference type="PANTHER" id="PTHR23131">
    <property type="entry name" value="ENDORIBONUCLEASE LACTB2"/>
    <property type="match status" value="1"/>
</dbReference>
<dbReference type="AlphaFoldDB" id="A0A7C5LTZ4"/>
<dbReference type="SMART" id="SM00849">
    <property type="entry name" value="Lactamase_B"/>
    <property type="match status" value="1"/>
</dbReference>
<evidence type="ECO:0000313" key="2">
    <source>
        <dbReference type="EMBL" id="HHL42170.1"/>
    </source>
</evidence>
<dbReference type="InterPro" id="IPR050662">
    <property type="entry name" value="Sec-metab_biosynth-thioest"/>
</dbReference>
<accession>A0A7C5LTZ4</accession>
<proteinExistence type="predicted"/>
<dbReference type="EMBL" id="DRMJ01000046">
    <property type="protein sequence ID" value="HHL42170.1"/>
    <property type="molecule type" value="Genomic_DNA"/>
</dbReference>
<gene>
    <name evidence="2" type="ORF">ENJ42_01000</name>
</gene>
<dbReference type="Pfam" id="PF21221">
    <property type="entry name" value="B_lactamase-like_C"/>
    <property type="match status" value="1"/>
</dbReference>
<dbReference type="Proteomes" id="UP000885830">
    <property type="component" value="Unassembled WGS sequence"/>
</dbReference>
<feature type="domain" description="Metallo-beta-lactamase" evidence="1">
    <location>
        <begin position="76"/>
        <end position="293"/>
    </location>
</feature>
<organism evidence="2">
    <name type="scientific">Hellea balneolensis</name>
    <dbReference type="NCBI Taxonomy" id="287478"/>
    <lineage>
        <taxon>Bacteria</taxon>
        <taxon>Pseudomonadati</taxon>
        <taxon>Pseudomonadota</taxon>
        <taxon>Alphaproteobacteria</taxon>
        <taxon>Maricaulales</taxon>
        <taxon>Robiginitomaculaceae</taxon>
        <taxon>Hellea</taxon>
    </lineage>
</organism>